<evidence type="ECO:0008006" key="3">
    <source>
        <dbReference type="Google" id="ProtNLM"/>
    </source>
</evidence>
<dbReference type="EMBL" id="JAIWYP010000013">
    <property type="protein sequence ID" value="KAH3722366.1"/>
    <property type="molecule type" value="Genomic_DNA"/>
</dbReference>
<accession>A0A9D4CDV3</accession>
<dbReference type="Proteomes" id="UP000828390">
    <property type="component" value="Unassembled WGS sequence"/>
</dbReference>
<keyword evidence="2" id="KW-1185">Reference proteome</keyword>
<dbReference type="AlphaFoldDB" id="A0A9D4CDV3"/>
<evidence type="ECO:0000313" key="2">
    <source>
        <dbReference type="Proteomes" id="UP000828390"/>
    </source>
</evidence>
<reference evidence="1" key="2">
    <citation type="submission" date="2020-11" db="EMBL/GenBank/DDBJ databases">
        <authorList>
            <person name="McCartney M.A."/>
            <person name="Auch B."/>
            <person name="Kono T."/>
            <person name="Mallez S."/>
            <person name="Becker A."/>
            <person name="Gohl D.M."/>
            <person name="Silverstein K.A.T."/>
            <person name="Koren S."/>
            <person name="Bechman K.B."/>
            <person name="Herman A."/>
            <person name="Abrahante J.E."/>
            <person name="Garbe J."/>
        </authorList>
    </citation>
    <scope>NUCLEOTIDE SEQUENCE</scope>
    <source>
        <strain evidence="1">Duluth1</strain>
        <tissue evidence="1">Whole animal</tissue>
    </source>
</reference>
<gene>
    <name evidence="1" type="ORF">DPMN_065324</name>
</gene>
<organism evidence="1 2">
    <name type="scientific">Dreissena polymorpha</name>
    <name type="common">Zebra mussel</name>
    <name type="synonym">Mytilus polymorpha</name>
    <dbReference type="NCBI Taxonomy" id="45954"/>
    <lineage>
        <taxon>Eukaryota</taxon>
        <taxon>Metazoa</taxon>
        <taxon>Spiralia</taxon>
        <taxon>Lophotrochozoa</taxon>
        <taxon>Mollusca</taxon>
        <taxon>Bivalvia</taxon>
        <taxon>Autobranchia</taxon>
        <taxon>Heteroconchia</taxon>
        <taxon>Euheterodonta</taxon>
        <taxon>Imparidentia</taxon>
        <taxon>Neoheterodontei</taxon>
        <taxon>Myida</taxon>
        <taxon>Dreissenoidea</taxon>
        <taxon>Dreissenidae</taxon>
        <taxon>Dreissena</taxon>
    </lineage>
</organism>
<evidence type="ECO:0000313" key="1">
    <source>
        <dbReference type="EMBL" id="KAH3722366.1"/>
    </source>
</evidence>
<protein>
    <recommendedName>
        <fullName evidence="3">Reverse transcriptase domain-containing protein</fullName>
    </recommendedName>
</protein>
<reference evidence="1" key="1">
    <citation type="journal article" date="2019" name="bioRxiv">
        <title>The Genome of the Zebra Mussel, Dreissena polymorpha: A Resource for Invasive Species Research.</title>
        <authorList>
            <person name="McCartney M.A."/>
            <person name="Auch B."/>
            <person name="Kono T."/>
            <person name="Mallez S."/>
            <person name="Zhang Y."/>
            <person name="Obille A."/>
            <person name="Becker A."/>
            <person name="Abrahante J.E."/>
            <person name="Garbe J."/>
            <person name="Badalamenti J.P."/>
            <person name="Herman A."/>
            <person name="Mangelson H."/>
            <person name="Liachko I."/>
            <person name="Sullivan S."/>
            <person name="Sone E.D."/>
            <person name="Koren S."/>
            <person name="Silverstein K.A.T."/>
            <person name="Beckman K.B."/>
            <person name="Gohl D.M."/>
        </authorList>
    </citation>
    <scope>NUCLEOTIDE SEQUENCE</scope>
    <source>
        <strain evidence="1">Duluth1</strain>
        <tissue evidence="1">Whole animal</tissue>
    </source>
</reference>
<comment type="caution">
    <text evidence="1">The sequence shown here is derived from an EMBL/GenBank/DDBJ whole genome shotgun (WGS) entry which is preliminary data.</text>
</comment>
<name>A0A9D4CDV3_DREPO</name>
<sequence>MQRVFTAKSSSMNAAVIVSEAMEHHHETHKPLMLATLDAQKAFDRVNHSILFNKLYHLGVKGPLWILLRNLYRESTVRVN</sequence>
<proteinExistence type="predicted"/>